<feature type="region of interest" description="Disordered" evidence="1">
    <location>
        <begin position="1"/>
        <end position="38"/>
    </location>
</feature>
<gene>
    <name evidence="2" type="ORF">K466DRAFT_494987</name>
</gene>
<feature type="compositionally biased region" description="Basic residues" evidence="1">
    <location>
        <begin position="405"/>
        <end position="415"/>
    </location>
</feature>
<name>A0A5C3P6P5_9APHY</name>
<protein>
    <submittedName>
        <fullName evidence="2">Uncharacterized protein</fullName>
    </submittedName>
</protein>
<feature type="compositionally biased region" description="Acidic residues" evidence="1">
    <location>
        <begin position="146"/>
        <end position="156"/>
    </location>
</feature>
<evidence type="ECO:0000313" key="2">
    <source>
        <dbReference type="EMBL" id="TFK85314.1"/>
    </source>
</evidence>
<dbReference type="Proteomes" id="UP000308197">
    <property type="component" value="Unassembled WGS sequence"/>
</dbReference>
<evidence type="ECO:0000313" key="3">
    <source>
        <dbReference type="Proteomes" id="UP000308197"/>
    </source>
</evidence>
<dbReference type="STRING" id="1314778.A0A5C3P6P5"/>
<proteinExistence type="predicted"/>
<feature type="compositionally biased region" description="Basic and acidic residues" evidence="1">
    <location>
        <begin position="133"/>
        <end position="145"/>
    </location>
</feature>
<keyword evidence="3" id="KW-1185">Reference proteome</keyword>
<feature type="compositionally biased region" description="Polar residues" evidence="1">
    <location>
        <begin position="14"/>
        <end position="37"/>
    </location>
</feature>
<organism evidence="2 3">
    <name type="scientific">Polyporus arcularius HHB13444</name>
    <dbReference type="NCBI Taxonomy" id="1314778"/>
    <lineage>
        <taxon>Eukaryota</taxon>
        <taxon>Fungi</taxon>
        <taxon>Dikarya</taxon>
        <taxon>Basidiomycota</taxon>
        <taxon>Agaricomycotina</taxon>
        <taxon>Agaricomycetes</taxon>
        <taxon>Polyporales</taxon>
        <taxon>Polyporaceae</taxon>
        <taxon>Polyporus</taxon>
    </lineage>
</organism>
<sequence>MPEIRSSRPPGPSTDHSASETTLEHTQVSASAGPSNSGKTKTVAALAVVLAHGKLALADAVRLGRTCKSLGGIAEAAIVRCVSDIRAGDECEVCLRSARAVKSFARFVARRTERWSVDGIDDDDEDDDEDERDDRKDDDGDLHRDDDDEASTDDSGEEFHSVASGSSLSSPSPVPPKPALLRTRRLALYISPSELLDDFPTTSLLFILTATSTSLAHLHIAYAEPLLAHDPRIPRAFAALSSLTHLVLSELGPTGCESVRALRATLEHVEVDFDDAWVESVICASFAKPGNIPTPASTPATTPAAPGVIAVLPDPVPLLVHSMSTLRTLRASNAIIVTVADKLRYPSVRTLALRLAGVPTVTPLVHAFPGVAELYVYTPFDGCGARAPVTLPPRTQPQSPVPPMGHHRNGKRRVRPPLPDIHATREANLSSQLYSSFPPLACVRGFAPGLYALGLSCAVKRLEIGSLSPPSLGGQEAAAVRRLLADTMPSSVSLSLGRGWWALERRKERTRGRERGLRTIFGSASSEDANAAAWSGVSELVVRVEEPGKWTDVTHDLAAMLLPLANTLATFVLHWDRTSVPFDRTSSDDDMDDYEFPAASSSTSLSSASTPLSPSDSRTERFARTIAEQMPALRYLLLEIVHDRRRPPYQFNFASPPPSLVDCTGTSIPPAAGMSEDGLRRYERRFWRVDRSEGWLCLDPLSEAAARKLMDAEGLTFEDRVRY</sequence>
<feature type="region of interest" description="Disordered" evidence="1">
    <location>
        <begin position="584"/>
        <end position="618"/>
    </location>
</feature>
<feature type="region of interest" description="Disordered" evidence="1">
    <location>
        <begin position="118"/>
        <end position="176"/>
    </location>
</feature>
<accession>A0A5C3P6P5</accession>
<feature type="compositionally biased region" description="Low complexity" evidence="1">
    <location>
        <begin position="597"/>
        <end position="615"/>
    </location>
</feature>
<feature type="region of interest" description="Disordered" evidence="1">
    <location>
        <begin position="391"/>
        <end position="415"/>
    </location>
</feature>
<dbReference type="EMBL" id="ML211260">
    <property type="protein sequence ID" value="TFK85314.1"/>
    <property type="molecule type" value="Genomic_DNA"/>
</dbReference>
<dbReference type="AlphaFoldDB" id="A0A5C3P6P5"/>
<feature type="compositionally biased region" description="Low complexity" evidence="1">
    <location>
        <begin position="161"/>
        <end position="171"/>
    </location>
</feature>
<dbReference type="InParanoid" id="A0A5C3P6P5"/>
<feature type="compositionally biased region" description="Pro residues" evidence="1">
    <location>
        <begin position="391"/>
        <end position="403"/>
    </location>
</feature>
<feature type="compositionally biased region" description="Acidic residues" evidence="1">
    <location>
        <begin position="119"/>
        <end position="132"/>
    </location>
</feature>
<evidence type="ECO:0000256" key="1">
    <source>
        <dbReference type="SAM" id="MobiDB-lite"/>
    </source>
</evidence>
<reference evidence="2 3" key="1">
    <citation type="journal article" date="2019" name="Nat. Ecol. Evol.">
        <title>Megaphylogeny resolves global patterns of mushroom evolution.</title>
        <authorList>
            <person name="Varga T."/>
            <person name="Krizsan K."/>
            <person name="Foldi C."/>
            <person name="Dima B."/>
            <person name="Sanchez-Garcia M."/>
            <person name="Sanchez-Ramirez S."/>
            <person name="Szollosi G.J."/>
            <person name="Szarkandi J.G."/>
            <person name="Papp V."/>
            <person name="Albert L."/>
            <person name="Andreopoulos W."/>
            <person name="Angelini C."/>
            <person name="Antonin V."/>
            <person name="Barry K.W."/>
            <person name="Bougher N.L."/>
            <person name="Buchanan P."/>
            <person name="Buyck B."/>
            <person name="Bense V."/>
            <person name="Catcheside P."/>
            <person name="Chovatia M."/>
            <person name="Cooper J."/>
            <person name="Damon W."/>
            <person name="Desjardin D."/>
            <person name="Finy P."/>
            <person name="Geml J."/>
            <person name="Haridas S."/>
            <person name="Hughes K."/>
            <person name="Justo A."/>
            <person name="Karasinski D."/>
            <person name="Kautmanova I."/>
            <person name="Kiss B."/>
            <person name="Kocsube S."/>
            <person name="Kotiranta H."/>
            <person name="LaButti K.M."/>
            <person name="Lechner B.E."/>
            <person name="Liimatainen K."/>
            <person name="Lipzen A."/>
            <person name="Lukacs Z."/>
            <person name="Mihaltcheva S."/>
            <person name="Morgado L.N."/>
            <person name="Niskanen T."/>
            <person name="Noordeloos M.E."/>
            <person name="Ohm R.A."/>
            <person name="Ortiz-Santana B."/>
            <person name="Ovrebo C."/>
            <person name="Racz N."/>
            <person name="Riley R."/>
            <person name="Savchenko A."/>
            <person name="Shiryaev A."/>
            <person name="Soop K."/>
            <person name="Spirin V."/>
            <person name="Szebenyi C."/>
            <person name="Tomsovsky M."/>
            <person name="Tulloss R.E."/>
            <person name="Uehling J."/>
            <person name="Grigoriev I.V."/>
            <person name="Vagvolgyi C."/>
            <person name="Papp T."/>
            <person name="Martin F.M."/>
            <person name="Miettinen O."/>
            <person name="Hibbett D.S."/>
            <person name="Nagy L.G."/>
        </authorList>
    </citation>
    <scope>NUCLEOTIDE SEQUENCE [LARGE SCALE GENOMIC DNA]</scope>
    <source>
        <strain evidence="2 3">HHB13444</strain>
    </source>
</reference>